<reference evidence="2 3" key="1">
    <citation type="submission" date="2016-03" db="EMBL/GenBank/DDBJ databases">
        <title>Genome sequence of Pontibacter sp. nov., of the family cytophagaceae, isolated from marine sediment of the Yellow Sea, China.</title>
        <authorList>
            <person name="Zhang G."/>
            <person name="Zhang R."/>
        </authorList>
    </citation>
    <scope>NUCLEOTIDE SEQUENCE [LARGE SCALE GENOMIC DNA]</scope>
    <source>
        <strain evidence="2 3">S10-8</strain>
    </source>
</reference>
<dbReference type="EMBL" id="LVWA01000013">
    <property type="protein sequence ID" value="OKL38399.1"/>
    <property type="molecule type" value="Genomic_DNA"/>
</dbReference>
<dbReference type="STRING" id="1797110.A3841_06670"/>
<protein>
    <recommendedName>
        <fullName evidence="4">Type IX secretion system membrane protein PorP/SprF</fullName>
    </recommendedName>
</protein>
<name>A0A1Q5P7Z7_9BACT</name>
<feature type="chain" id="PRO_5013022027" description="Type IX secretion system membrane protein PorP/SprF" evidence="1">
    <location>
        <begin position="20"/>
        <end position="336"/>
    </location>
</feature>
<dbReference type="Pfam" id="PF11751">
    <property type="entry name" value="PorP_SprF"/>
    <property type="match status" value="1"/>
</dbReference>
<evidence type="ECO:0000313" key="2">
    <source>
        <dbReference type="EMBL" id="OKL38399.1"/>
    </source>
</evidence>
<organism evidence="2 3">
    <name type="scientific">Pontibacter flavimaris</name>
    <dbReference type="NCBI Taxonomy" id="1797110"/>
    <lineage>
        <taxon>Bacteria</taxon>
        <taxon>Pseudomonadati</taxon>
        <taxon>Bacteroidota</taxon>
        <taxon>Cytophagia</taxon>
        <taxon>Cytophagales</taxon>
        <taxon>Hymenobacteraceae</taxon>
        <taxon>Pontibacter</taxon>
    </lineage>
</organism>
<keyword evidence="1" id="KW-0732">Signal</keyword>
<proteinExistence type="predicted"/>
<gene>
    <name evidence="2" type="ORF">A3841_06670</name>
</gene>
<sequence>MTRFILWVCLVMIVGGAQAQNRKQLANFSQYKHYYNPSLTGHEGAVLRSAYRNQWTGFEDAPKTILASAELDLQKLGRSNRTFFSSQSASRESERELSAQHGLGLTLFHDQFGPAKETQAALSYGAGVRLSEELSLRWGTAVTYTFHRLDGNSLTVDQENDPRFSHVLGGENRSGRADINLGLSLTGDNFYLGYAMMEVTEGKLASSGGDYLNDFYARRHVGQIGYRQSITDVLGLTINGIYQHDNVNKSTLEGQLKAVYDNLFWVSGGYRNDLAYTLGAGLRLNQLAIGYTYETPTQEARAIDKATNEVTLSYHLSALKRSSGNGRRRGADLLIW</sequence>
<dbReference type="NCBIfam" id="TIGR03519">
    <property type="entry name" value="T9SS_PorP_fam"/>
    <property type="match status" value="1"/>
</dbReference>
<keyword evidence="3" id="KW-1185">Reference proteome</keyword>
<dbReference type="AlphaFoldDB" id="A0A1Q5P7Z7"/>
<feature type="signal peptide" evidence="1">
    <location>
        <begin position="1"/>
        <end position="19"/>
    </location>
</feature>
<evidence type="ECO:0008006" key="4">
    <source>
        <dbReference type="Google" id="ProtNLM"/>
    </source>
</evidence>
<evidence type="ECO:0000313" key="3">
    <source>
        <dbReference type="Proteomes" id="UP000186551"/>
    </source>
</evidence>
<evidence type="ECO:0000256" key="1">
    <source>
        <dbReference type="SAM" id="SignalP"/>
    </source>
</evidence>
<dbReference type="Proteomes" id="UP000186551">
    <property type="component" value="Unassembled WGS sequence"/>
</dbReference>
<dbReference type="InterPro" id="IPR019861">
    <property type="entry name" value="PorP/SprF_Bacteroidetes"/>
</dbReference>
<accession>A0A1Q5P7Z7</accession>
<dbReference type="RefSeq" id="WP_073855023.1">
    <property type="nucleotide sequence ID" value="NZ_LVWA01000013.1"/>
</dbReference>
<dbReference type="OrthoDB" id="978914at2"/>
<comment type="caution">
    <text evidence="2">The sequence shown here is derived from an EMBL/GenBank/DDBJ whole genome shotgun (WGS) entry which is preliminary data.</text>
</comment>